<dbReference type="PANTHER" id="PTHR35011">
    <property type="entry name" value="2,3-DIKETO-L-GULONATE TRAP TRANSPORTER SMALL PERMEASE PROTEIN YIAM"/>
    <property type="match status" value="1"/>
</dbReference>
<keyword evidence="5 9" id="KW-0812">Transmembrane</keyword>
<comment type="subcellular location">
    <subcellularLocation>
        <location evidence="1 9">Cell inner membrane</location>
        <topology evidence="1 9">Multi-pass membrane protein</topology>
    </subcellularLocation>
</comment>
<name>A0AAN1WGP9_9GAMM</name>
<evidence type="ECO:0000313" key="12">
    <source>
        <dbReference type="Proteomes" id="UP001320119"/>
    </source>
</evidence>
<evidence type="ECO:0000256" key="5">
    <source>
        <dbReference type="ARBA" id="ARBA00022692"/>
    </source>
</evidence>
<feature type="transmembrane region" description="Helical" evidence="9">
    <location>
        <begin position="140"/>
        <end position="159"/>
    </location>
</feature>
<evidence type="ECO:0000256" key="9">
    <source>
        <dbReference type="RuleBase" id="RU369079"/>
    </source>
</evidence>
<feature type="domain" description="Tripartite ATP-independent periplasmic transporters DctQ component" evidence="10">
    <location>
        <begin position="32"/>
        <end position="166"/>
    </location>
</feature>
<evidence type="ECO:0000256" key="7">
    <source>
        <dbReference type="ARBA" id="ARBA00023136"/>
    </source>
</evidence>
<dbReference type="Pfam" id="PF04290">
    <property type="entry name" value="DctQ"/>
    <property type="match status" value="1"/>
</dbReference>
<gene>
    <name evidence="11" type="ORF">MARGE09_P1472</name>
</gene>
<evidence type="ECO:0000256" key="8">
    <source>
        <dbReference type="ARBA" id="ARBA00038436"/>
    </source>
</evidence>
<sequence>MLLFERYQTLAAIGTSINQSIGRSVAWLTLAMVVLMAGIVIIRGLLNANSVAAQELVTYLHATVIMLASAYTLAEQGHVRVDIFYRRCSRKYQAWVDLVGNIAFLLPFALVTALVSWGFVTSAWAIQETSADAGGLPAVFLLKSLLVVNGALLALQAIADSFRQLATLGQLELEGAVTDSPEAQQHD</sequence>
<evidence type="ECO:0000256" key="3">
    <source>
        <dbReference type="ARBA" id="ARBA00022475"/>
    </source>
</evidence>
<proteinExistence type="inferred from homology"/>
<dbReference type="InterPro" id="IPR055348">
    <property type="entry name" value="DctQ"/>
</dbReference>
<reference evidence="11 12" key="1">
    <citation type="journal article" date="2022" name="IScience">
        <title>An ultrasensitive nanofiber-based assay for enzymatic hydrolysis and deep-sea microbial degradation of cellulose.</title>
        <authorList>
            <person name="Tsudome M."/>
            <person name="Tachioka M."/>
            <person name="Miyazaki M."/>
            <person name="Uchimura K."/>
            <person name="Tsuda M."/>
            <person name="Takaki Y."/>
            <person name="Deguchi S."/>
        </authorList>
    </citation>
    <scope>NUCLEOTIDE SEQUENCE [LARGE SCALE GENOMIC DNA]</scope>
    <source>
        <strain evidence="11 12">GE09</strain>
    </source>
</reference>
<keyword evidence="7 9" id="KW-0472">Membrane</keyword>
<keyword evidence="3" id="KW-1003">Cell membrane</keyword>
<keyword evidence="6 9" id="KW-1133">Transmembrane helix</keyword>
<evidence type="ECO:0000313" key="11">
    <source>
        <dbReference type="EMBL" id="BCD97271.1"/>
    </source>
</evidence>
<protein>
    <recommendedName>
        <fullName evidence="9">TRAP transporter small permease protein</fullName>
    </recommendedName>
</protein>
<dbReference type="InterPro" id="IPR007387">
    <property type="entry name" value="TRAP_DctQ"/>
</dbReference>
<comment type="subunit">
    <text evidence="9">The complex comprises the extracytoplasmic solute receptor protein and the two transmembrane proteins.</text>
</comment>
<keyword evidence="12" id="KW-1185">Reference proteome</keyword>
<dbReference type="Proteomes" id="UP001320119">
    <property type="component" value="Chromosome"/>
</dbReference>
<feature type="transmembrane region" description="Helical" evidence="9">
    <location>
        <begin position="95"/>
        <end position="120"/>
    </location>
</feature>
<evidence type="ECO:0000256" key="4">
    <source>
        <dbReference type="ARBA" id="ARBA00022519"/>
    </source>
</evidence>
<organism evidence="11 12">
    <name type="scientific">Marinagarivorans cellulosilyticus</name>
    <dbReference type="NCBI Taxonomy" id="2721545"/>
    <lineage>
        <taxon>Bacteria</taxon>
        <taxon>Pseudomonadati</taxon>
        <taxon>Pseudomonadota</taxon>
        <taxon>Gammaproteobacteria</taxon>
        <taxon>Cellvibrionales</taxon>
        <taxon>Cellvibrionaceae</taxon>
        <taxon>Marinagarivorans</taxon>
    </lineage>
</organism>
<comment type="function">
    <text evidence="9">Part of the tripartite ATP-independent periplasmic (TRAP) transport system.</text>
</comment>
<dbReference type="AlphaFoldDB" id="A0AAN1WGP9"/>
<feature type="transmembrane region" description="Helical" evidence="9">
    <location>
        <begin position="58"/>
        <end position="74"/>
    </location>
</feature>
<evidence type="ECO:0000256" key="1">
    <source>
        <dbReference type="ARBA" id="ARBA00004429"/>
    </source>
</evidence>
<feature type="transmembrane region" description="Helical" evidence="9">
    <location>
        <begin position="25"/>
        <end position="46"/>
    </location>
</feature>
<keyword evidence="2 9" id="KW-0813">Transport</keyword>
<evidence type="ECO:0000256" key="2">
    <source>
        <dbReference type="ARBA" id="ARBA00022448"/>
    </source>
</evidence>
<dbReference type="KEGG" id="marq:MARGE09_P1472"/>
<dbReference type="PANTHER" id="PTHR35011:SF4">
    <property type="entry name" value="SLL1102 PROTEIN"/>
    <property type="match status" value="1"/>
</dbReference>
<keyword evidence="4 9" id="KW-0997">Cell inner membrane</keyword>
<comment type="similarity">
    <text evidence="8 9">Belongs to the TRAP transporter small permease family.</text>
</comment>
<accession>A0AAN1WGP9</accession>
<dbReference type="EMBL" id="AP023086">
    <property type="protein sequence ID" value="BCD97271.1"/>
    <property type="molecule type" value="Genomic_DNA"/>
</dbReference>
<dbReference type="GO" id="GO:0022857">
    <property type="term" value="F:transmembrane transporter activity"/>
    <property type="evidence" value="ECO:0007669"/>
    <property type="project" value="UniProtKB-UniRule"/>
</dbReference>
<dbReference type="GO" id="GO:0005886">
    <property type="term" value="C:plasma membrane"/>
    <property type="evidence" value="ECO:0007669"/>
    <property type="project" value="UniProtKB-SubCell"/>
</dbReference>
<evidence type="ECO:0000259" key="10">
    <source>
        <dbReference type="Pfam" id="PF04290"/>
    </source>
</evidence>
<evidence type="ECO:0000256" key="6">
    <source>
        <dbReference type="ARBA" id="ARBA00022989"/>
    </source>
</evidence>